<name>A0ABX3ZH91_9BACL</name>
<comment type="caution">
    <text evidence="2">The sequence shown here is derived from an EMBL/GenBank/DDBJ whole genome shotgun (WGS) entry which is preliminary data.</text>
</comment>
<keyword evidence="1" id="KW-0472">Membrane</keyword>
<accession>A0ABX3ZH91</accession>
<feature type="transmembrane region" description="Helical" evidence="1">
    <location>
        <begin position="6"/>
        <end position="25"/>
    </location>
</feature>
<reference evidence="2 3" key="1">
    <citation type="journal article" date="2017" name="Int. J. Syst. Evol. Microbiol.">
        <title>Solibacillus kalamii sp. nov., isolated from a high-efficiency particulate arrestance filter system used in the International Space Station.</title>
        <authorList>
            <person name="Checinska Sielaff A."/>
            <person name="Kumar R.M."/>
            <person name="Pal D."/>
            <person name="Mayilraj S."/>
            <person name="Venkateswaran K."/>
        </authorList>
    </citation>
    <scope>NUCLEOTIDE SEQUENCE [LARGE SCALE GENOMIC DNA]</scope>
    <source>
        <strain evidence="2 3">ISSFR-015</strain>
    </source>
</reference>
<evidence type="ECO:0000313" key="3">
    <source>
        <dbReference type="Proteomes" id="UP000196594"/>
    </source>
</evidence>
<dbReference type="EMBL" id="NHNT01000005">
    <property type="protein sequence ID" value="OUZ39094.1"/>
    <property type="molecule type" value="Genomic_DNA"/>
</dbReference>
<dbReference type="RefSeq" id="WP_087617299.1">
    <property type="nucleotide sequence ID" value="NZ_JAFBEY010000001.1"/>
</dbReference>
<protein>
    <submittedName>
        <fullName evidence="2">Uncharacterized protein</fullName>
    </submittedName>
</protein>
<keyword evidence="3" id="KW-1185">Reference proteome</keyword>
<sequence>MTNEALTVLAIISMVIWIAVSKEAVKPLNEVNRRKMIALTSAGTLSAIVITTILFQNLLF</sequence>
<gene>
    <name evidence="2" type="ORF">CBM15_09510</name>
</gene>
<proteinExistence type="predicted"/>
<organism evidence="2 3">
    <name type="scientific">Solibacillus kalamii</name>
    <dbReference type="NCBI Taxonomy" id="1748298"/>
    <lineage>
        <taxon>Bacteria</taxon>
        <taxon>Bacillati</taxon>
        <taxon>Bacillota</taxon>
        <taxon>Bacilli</taxon>
        <taxon>Bacillales</taxon>
        <taxon>Caryophanaceae</taxon>
        <taxon>Solibacillus</taxon>
    </lineage>
</organism>
<evidence type="ECO:0000313" key="2">
    <source>
        <dbReference type="EMBL" id="OUZ39094.1"/>
    </source>
</evidence>
<evidence type="ECO:0000256" key="1">
    <source>
        <dbReference type="SAM" id="Phobius"/>
    </source>
</evidence>
<keyword evidence="1" id="KW-1133">Transmembrane helix</keyword>
<feature type="transmembrane region" description="Helical" evidence="1">
    <location>
        <begin position="37"/>
        <end position="59"/>
    </location>
</feature>
<dbReference type="Proteomes" id="UP000196594">
    <property type="component" value="Unassembled WGS sequence"/>
</dbReference>
<keyword evidence="1" id="KW-0812">Transmembrane</keyword>